<organism evidence="4 5">
    <name type="scientific">Candidatus Protoclostridium stercorigallinarum</name>
    <dbReference type="NCBI Taxonomy" id="2838741"/>
    <lineage>
        <taxon>Bacteria</taxon>
        <taxon>Bacillati</taxon>
        <taxon>Bacillota</taxon>
        <taxon>Clostridia</taxon>
        <taxon>Candidatus Protoclostridium</taxon>
    </lineage>
</organism>
<accession>A0A9D1Q0P8</accession>
<dbReference type="GO" id="GO:0009847">
    <property type="term" value="P:spore germination"/>
    <property type="evidence" value="ECO:0007669"/>
    <property type="project" value="InterPro"/>
</dbReference>
<evidence type="ECO:0000313" key="5">
    <source>
        <dbReference type="Proteomes" id="UP000823990"/>
    </source>
</evidence>
<gene>
    <name evidence="4" type="primary">gpr</name>
    <name evidence="4" type="ORF">H9892_02415</name>
</gene>
<dbReference type="EC" id="3.4.24.78" evidence="4"/>
<reference evidence="4" key="2">
    <citation type="submission" date="2021-04" db="EMBL/GenBank/DDBJ databases">
        <authorList>
            <person name="Gilroy R."/>
        </authorList>
    </citation>
    <scope>NUCLEOTIDE SEQUENCE</scope>
    <source>
        <strain evidence="4">12435</strain>
    </source>
</reference>
<dbReference type="InterPro" id="IPR005080">
    <property type="entry name" value="Peptidase_A25"/>
</dbReference>
<reference evidence="4" key="1">
    <citation type="journal article" date="2021" name="PeerJ">
        <title>Extensive microbial diversity within the chicken gut microbiome revealed by metagenomics and culture.</title>
        <authorList>
            <person name="Gilroy R."/>
            <person name="Ravi A."/>
            <person name="Getino M."/>
            <person name="Pursley I."/>
            <person name="Horton D.L."/>
            <person name="Alikhan N.F."/>
            <person name="Baker D."/>
            <person name="Gharbi K."/>
            <person name="Hall N."/>
            <person name="Watson M."/>
            <person name="Adriaenssens E.M."/>
            <person name="Foster-Nyarko E."/>
            <person name="Jarju S."/>
            <person name="Secka A."/>
            <person name="Antonio M."/>
            <person name="Oren A."/>
            <person name="Chaudhuri R.R."/>
            <person name="La Ragione R."/>
            <person name="Hildebrand F."/>
            <person name="Pallen M.J."/>
        </authorList>
    </citation>
    <scope>NUCLEOTIDE SEQUENCE</scope>
    <source>
        <strain evidence="4">12435</strain>
    </source>
</reference>
<name>A0A9D1Q0P8_9FIRM</name>
<keyword evidence="1" id="KW-0645">Protease</keyword>
<keyword evidence="2 4" id="KW-0378">Hydrolase</keyword>
<dbReference type="Proteomes" id="UP000823990">
    <property type="component" value="Unassembled WGS sequence"/>
</dbReference>
<dbReference type="GO" id="GO:0008233">
    <property type="term" value="F:peptidase activity"/>
    <property type="evidence" value="ECO:0007669"/>
    <property type="project" value="UniProtKB-KW"/>
</dbReference>
<keyword evidence="3" id="KW-0865">Zymogen</keyword>
<comment type="caution">
    <text evidence="4">The sequence shown here is derived from an EMBL/GenBank/DDBJ whole genome shotgun (WGS) entry which is preliminary data.</text>
</comment>
<dbReference type="Pfam" id="PF03418">
    <property type="entry name" value="Peptidase_A25"/>
    <property type="match status" value="2"/>
</dbReference>
<dbReference type="EMBL" id="DXHS01000042">
    <property type="protein sequence ID" value="HIW02174.1"/>
    <property type="molecule type" value="Genomic_DNA"/>
</dbReference>
<evidence type="ECO:0000313" key="4">
    <source>
        <dbReference type="EMBL" id="HIW02174.1"/>
    </source>
</evidence>
<protein>
    <submittedName>
        <fullName evidence="4">GPR endopeptidase</fullName>
        <ecNumber evidence="4">3.4.24.78</ecNumber>
    </submittedName>
</protein>
<dbReference type="AlphaFoldDB" id="A0A9D1Q0P8"/>
<evidence type="ECO:0000256" key="2">
    <source>
        <dbReference type="ARBA" id="ARBA00022801"/>
    </source>
</evidence>
<dbReference type="GO" id="GO:0006508">
    <property type="term" value="P:proteolysis"/>
    <property type="evidence" value="ECO:0007669"/>
    <property type="project" value="UniProtKB-KW"/>
</dbReference>
<dbReference type="Gene3D" id="3.40.50.1450">
    <property type="entry name" value="HybD-like"/>
    <property type="match status" value="1"/>
</dbReference>
<dbReference type="NCBIfam" id="TIGR01441">
    <property type="entry name" value="GPR"/>
    <property type="match status" value="1"/>
</dbReference>
<evidence type="ECO:0000256" key="3">
    <source>
        <dbReference type="ARBA" id="ARBA00023145"/>
    </source>
</evidence>
<evidence type="ECO:0000256" key="1">
    <source>
        <dbReference type="ARBA" id="ARBA00022670"/>
    </source>
</evidence>
<proteinExistence type="predicted"/>
<dbReference type="InterPro" id="IPR023430">
    <property type="entry name" value="Pept_HybD-like_dom_sf"/>
</dbReference>
<sequence length="248" mass="25856">MKNFPRTDLASEFAGVSRTRFDGVCRISETVLDAAAAERYGRRKGRYITVETSAVTDGDGDARRRAAEAVAGALRDLADDCSRVLVAGLGNTQMTADALGAETCNALRTGGGVMCVTPGVPGITGIESYDVVKGVCERVRPTLVIAVDSLAAAATSRLGTVIQLCDAGITPGSGVSNHKRPLTRETLGAQVIGVGIPLVVYASTIIREAGGDDEGCDSLIVTPKEVDIYVKDAAELLAGAIERLRPFM</sequence>
<dbReference type="SUPFAM" id="SSF53163">
    <property type="entry name" value="HybD-like"/>
    <property type="match status" value="1"/>
</dbReference>